<dbReference type="AlphaFoldDB" id="A0A8J2K5L4"/>
<dbReference type="Proteomes" id="UP000708208">
    <property type="component" value="Unassembled WGS sequence"/>
</dbReference>
<evidence type="ECO:0000313" key="4">
    <source>
        <dbReference type="Proteomes" id="UP000708208"/>
    </source>
</evidence>
<feature type="compositionally biased region" description="Basic and acidic residues" evidence="1">
    <location>
        <begin position="43"/>
        <end position="62"/>
    </location>
</feature>
<keyword evidence="4" id="KW-1185">Reference proteome</keyword>
<dbReference type="EMBL" id="CAJVCH010221599">
    <property type="protein sequence ID" value="CAG7731939.1"/>
    <property type="molecule type" value="Genomic_DNA"/>
</dbReference>
<feature type="compositionally biased region" description="Polar residues" evidence="1">
    <location>
        <begin position="22"/>
        <end position="36"/>
    </location>
</feature>
<comment type="caution">
    <text evidence="3">The sequence shown here is derived from an EMBL/GenBank/DDBJ whole genome shotgun (WGS) entry which is preliminary data.</text>
</comment>
<name>A0A8J2K5L4_9HEXA</name>
<accession>A0A8J2K5L4</accession>
<gene>
    <name evidence="3" type="ORF">AFUS01_LOCUS20490</name>
</gene>
<keyword evidence="2" id="KW-0472">Membrane</keyword>
<evidence type="ECO:0000256" key="2">
    <source>
        <dbReference type="SAM" id="Phobius"/>
    </source>
</evidence>
<evidence type="ECO:0000256" key="1">
    <source>
        <dbReference type="SAM" id="MobiDB-lite"/>
    </source>
</evidence>
<protein>
    <submittedName>
        <fullName evidence="3">Uncharacterized protein</fullName>
    </submittedName>
</protein>
<proteinExistence type="predicted"/>
<feature type="transmembrane region" description="Helical" evidence="2">
    <location>
        <begin position="108"/>
        <end position="130"/>
    </location>
</feature>
<organism evidence="3 4">
    <name type="scientific">Allacma fusca</name>
    <dbReference type="NCBI Taxonomy" id="39272"/>
    <lineage>
        <taxon>Eukaryota</taxon>
        <taxon>Metazoa</taxon>
        <taxon>Ecdysozoa</taxon>
        <taxon>Arthropoda</taxon>
        <taxon>Hexapoda</taxon>
        <taxon>Collembola</taxon>
        <taxon>Symphypleona</taxon>
        <taxon>Sminthuridae</taxon>
        <taxon>Allacma</taxon>
    </lineage>
</organism>
<feature type="non-terminal residue" evidence="3">
    <location>
        <position position="1"/>
    </location>
</feature>
<evidence type="ECO:0000313" key="3">
    <source>
        <dbReference type="EMBL" id="CAG7731939.1"/>
    </source>
</evidence>
<sequence length="131" mass="15006">PYRIETGNGKHLRWFAPEAAKNDNSGSEPMSTSSKSINRKHKNPDSGDWHTDATLPEESHTVSVDRLRNKVLPVVTPDQDNDCANKVRELELKIVALTIAKKKCRDKFWFHFAVPVYLHFIPLMLLISHFN</sequence>
<feature type="region of interest" description="Disordered" evidence="1">
    <location>
        <begin position="1"/>
        <end position="62"/>
    </location>
</feature>
<keyword evidence="2" id="KW-1133">Transmembrane helix</keyword>
<reference evidence="3" key="1">
    <citation type="submission" date="2021-06" db="EMBL/GenBank/DDBJ databases">
        <authorList>
            <person name="Hodson N. C."/>
            <person name="Mongue J. A."/>
            <person name="Jaron S. K."/>
        </authorList>
    </citation>
    <scope>NUCLEOTIDE SEQUENCE</scope>
</reference>
<keyword evidence="2" id="KW-0812">Transmembrane</keyword>